<reference evidence="2" key="1">
    <citation type="submission" date="2020-11" db="EMBL/GenBank/DDBJ databases">
        <title>Nocardia NEAU-351.nov., a novel actinomycete isolated from the cow dung.</title>
        <authorList>
            <person name="Zhang X."/>
        </authorList>
    </citation>
    <scope>NUCLEOTIDE SEQUENCE</scope>
    <source>
        <strain evidence="2">NEAU-351</strain>
    </source>
</reference>
<feature type="region of interest" description="Disordered" evidence="1">
    <location>
        <begin position="1"/>
        <end position="26"/>
    </location>
</feature>
<comment type="caution">
    <text evidence="2">The sequence shown here is derived from an EMBL/GenBank/DDBJ whole genome shotgun (WGS) entry which is preliminary data.</text>
</comment>
<gene>
    <name evidence="2" type="ORF">IT779_06620</name>
</gene>
<keyword evidence="3" id="KW-1185">Reference proteome</keyword>
<dbReference type="EMBL" id="JADMLG010000002">
    <property type="protein sequence ID" value="MBH0775957.1"/>
    <property type="molecule type" value="Genomic_DNA"/>
</dbReference>
<feature type="compositionally biased region" description="Basic residues" evidence="1">
    <location>
        <begin position="51"/>
        <end position="62"/>
    </location>
</feature>
<feature type="region of interest" description="Disordered" evidence="1">
    <location>
        <begin position="42"/>
        <end position="62"/>
    </location>
</feature>
<sequence>MPESLDGVRPLPGRPERPRHQITTLIADNGYDYPRVYDDLRQRGSPAISRAARHLRQGPTRR</sequence>
<proteinExistence type="predicted"/>
<evidence type="ECO:0008006" key="4">
    <source>
        <dbReference type="Google" id="ProtNLM"/>
    </source>
</evidence>
<accession>A0A931N1Q7</accession>
<name>A0A931N1Q7_9NOCA</name>
<protein>
    <recommendedName>
        <fullName evidence="4">Transposase</fullName>
    </recommendedName>
</protein>
<dbReference type="AlphaFoldDB" id="A0A931N1Q7"/>
<evidence type="ECO:0000313" key="2">
    <source>
        <dbReference type="EMBL" id="MBH0775957.1"/>
    </source>
</evidence>
<dbReference type="Proteomes" id="UP000655751">
    <property type="component" value="Unassembled WGS sequence"/>
</dbReference>
<evidence type="ECO:0000313" key="3">
    <source>
        <dbReference type="Proteomes" id="UP000655751"/>
    </source>
</evidence>
<organism evidence="2 3">
    <name type="scientific">Nocardia bovistercoris</name>
    <dbReference type="NCBI Taxonomy" id="2785916"/>
    <lineage>
        <taxon>Bacteria</taxon>
        <taxon>Bacillati</taxon>
        <taxon>Actinomycetota</taxon>
        <taxon>Actinomycetes</taxon>
        <taxon>Mycobacteriales</taxon>
        <taxon>Nocardiaceae</taxon>
        <taxon>Nocardia</taxon>
    </lineage>
</organism>
<evidence type="ECO:0000256" key="1">
    <source>
        <dbReference type="SAM" id="MobiDB-lite"/>
    </source>
</evidence>